<dbReference type="Proteomes" id="UP001596135">
    <property type="component" value="Unassembled WGS sequence"/>
</dbReference>
<reference evidence="8" key="1">
    <citation type="journal article" date="2019" name="Int. J. Syst. Evol. Microbiol.">
        <title>The Global Catalogue of Microorganisms (GCM) 10K type strain sequencing project: providing services to taxonomists for standard genome sequencing and annotation.</title>
        <authorList>
            <consortium name="The Broad Institute Genomics Platform"/>
            <consortium name="The Broad Institute Genome Sequencing Center for Infectious Disease"/>
            <person name="Wu L."/>
            <person name="Ma J."/>
        </authorList>
    </citation>
    <scope>NUCLEOTIDE SEQUENCE [LARGE SCALE GENOMIC DNA]</scope>
    <source>
        <strain evidence="8">CCUG 54522</strain>
    </source>
</reference>
<keyword evidence="4 6" id="KW-1133">Transmembrane helix</keyword>
<keyword evidence="2" id="KW-1003">Cell membrane</keyword>
<comment type="caution">
    <text evidence="7">The sequence shown here is derived from an EMBL/GenBank/DDBJ whole genome shotgun (WGS) entry which is preliminary data.</text>
</comment>
<evidence type="ECO:0000313" key="8">
    <source>
        <dbReference type="Proteomes" id="UP001596135"/>
    </source>
</evidence>
<evidence type="ECO:0000256" key="5">
    <source>
        <dbReference type="ARBA" id="ARBA00023136"/>
    </source>
</evidence>
<evidence type="ECO:0000256" key="2">
    <source>
        <dbReference type="ARBA" id="ARBA00022475"/>
    </source>
</evidence>
<evidence type="ECO:0000256" key="1">
    <source>
        <dbReference type="ARBA" id="ARBA00004651"/>
    </source>
</evidence>
<organism evidence="7 8">
    <name type="scientific">Nocardioides hankookensis</name>
    <dbReference type="NCBI Taxonomy" id="443157"/>
    <lineage>
        <taxon>Bacteria</taxon>
        <taxon>Bacillati</taxon>
        <taxon>Actinomycetota</taxon>
        <taxon>Actinomycetes</taxon>
        <taxon>Propionibacteriales</taxon>
        <taxon>Nocardioidaceae</taxon>
        <taxon>Nocardioides</taxon>
    </lineage>
</organism>
<feature type="transmembrane region" description="Helical" evidence="6">
    <location>
        <begin position="186"/>
        <end position="204"/>
    </location>
</feature>
<comment type="subcellular location">
    <subcellularLocation>
        <location evidence="1">Cell membrane</location>
        <topology evidence="1">Multi-pass membrane protein</topology>
    </subcellularLocation>
</comment>
<feature type="transmembrane region" description="Helical" evidence="6">
    <location>
        <begin position="162"/>
        <end position="180"/>
    </location>
</feature>
<feature type="transmembrane region" description="Helical" evidence="6">
    <location>
        <begin position="551"/>
        <end position="573"/>
    </location>
</feature>
<sequence>MAESRVSARFFVKGRNLSRRPIDAILLVVGVLVALACVRAAEHRGVLDDAVRHVADDLPRWVTALFDATYTLGAAYVVVVVVAVVVTIPRRGVLPITLVVAVGVAVAGTFVASWLAGAGWPDLDPAPVRSGSAHGFPTVRVAVVTSLLLVLRPWVVLTYRRLHILVVVLQCFAAWAIGIAGPTDVMGALALGIVGAGTALVLLGSPAGHPDLQRVAGSLRRLGLDVSGLRFADRQPWGARILYADSTAGEPLLVKVYGRDATDAHRASRWWRILLYRDQTEPGATRLQLVEHEALLTILAERAGVLVDDVVAAAETDGDAVLVLGGPAPALADAETIGDDTLHEVWAAVSRMHAAGITHGELTLARIAATVRGPVFSEWASGTVAATDAQRARDVAVLLASQSLAVGPERAVDAAAAGLGADGVAAALPYLQRAAMPRSMPGADLKTTLARIGELVSDRTGVPAPEPAEIVRIKWRNILTTGLILLAAYGLLSMLIELDWVTVIDTWRNATWSWVLIGLVVAQLTSVADAGTAMSTVRTRLPLGPLVQLQYGVKTIGLAISATLGRVALYTTFLRRFGEGPATAVTATALDSLAGTVANVVVVLVALVVASNTPDLDLSGPDNLDRILLYIAVAVVLSVIAVALVPKLRQAAVTAARSAWDSLRVVTESPGRALGLFGTNLVSLMITAVALACMVQGLQPSISYGTALFVTAAAAAFAAIIPVPGNVGVAEAAISACLVGLGMDSGPAFAVAVTQRIATSYLPPVYGVWALRWLRKQDYID</sequence>
<name>A0ABW1LL94_9ACTN</name>
<accession>A0ABW1LL94</accession>
<evidence type="ECO:0000256" key="6">
    <source>
        <dbReference type="SAM" id="Phobius"/>
    </source>
</evidence>
<feature type="transmembrane region" description="Helical" evidence="6">
    <location>
        <begin position="136"/>
        <end position="155"/>
    </location>
</feature>
<protein>
    <submittedName>
        <fullName evidence="7">Lysylphosphatidylglycerol synthase domain-containing protein</fullName>
    </submittedName>
</protein>
<dbReference type="PANTHER" id="PTHR39087">
    <property type="entry name" value="UPF0104 MEMBRANE PROTEIN MJ1595"/>
    <property type="match status" value="1"/>
</dbReference>
<evidence type="ECO:0000313" key="7">
    <source>
        <dbReference type="EMBL" id="MFC6044211.1"/>
    </source>
</evidence>
<feature type="transmembrane region" description="Helical" evidence="6">
    <location>
        <begin position="64"/>
        <end position="86"/>
    </location>
</feature>
<dbReference type="Pfam" id="PF03706">
    <property type="entry name" value="LPG_synthase_TM"/>
    <property type="match status" value="1"/>
</dbReference>
<keyword evidence="3 6" id="KW-0812">Transmembrane</keyword>
<feature type="transmembrane region" description="Helical" evidence="6">
    <location>
        <begin position="673"/>
        <end position="695"/>
    </location>
</feature>
<dbReference type="PANTHER" id="PTHR39087:SF2">
    <property type="entry name" value="UPF0104 MEMBRANE PROTEIN MJ1595"/>
    <property type="match status" value="1"/>
</dbReference>
<evidence type="ECO:0000256" key="3">
    <source>
        <dbReference type="ARBA" id="ARBA00022692"/>
    </source>
</evidence>
<feature type="transmembrane region" description="Helical" evidence="6">
    <location>
        <begin position="627"/>
        <end position="645"/>
    </location>
</feature>
<dbReference type="InterPro" id="IPR022791">
    <property type="entry name" value="L-PG_synthase/AglD"/>
</dbReference>
<keyword evidence="8" id="KW-1185">Reference proteome</keyword>
<feature type="transmembrane region" description="Helical" evidence="6">
    <location>
        <begin position="593"/>
        <end position="615"/>
    </location>
</feature>
<proteinExistence type="predicted"/>
<keyword evidence="5 6" id="KW-0472">Membrane</keyword>
<gene>
    <name evidence="7" type="ORF">ACFPYL_14040</name>
</gene>
<dbReference type="RefSeq" id="WP_379155166.1">
    <property type="nucleotide sequence ID" value="NZ_JBHSRJ010000004.1"/>
</dbReference>
<feature type="transmembrane region" description="Helical" evidence="6">
    <location>
        <begin position="93"/>
        <end position="116"/>
    </location>
</feature>
<feature type="transmembrane region" description="Helical" evidence="6">
    <location>
        <begin position="478"/>
        <end position="496"/>
    </location>
</feature>
<feature type="transmembrane region" description="Helical" evidence="6">
    <location>
        <begin position="702"/>
        <end position="721"/>
    </location>
</feature>
<evidence type="ECO:0000256" key="4">
    <source>
        <dbReference type="ARBA" id="ARBA00022989"/>
    </source>
</evidence>
<dbReference type="EMBL" id="JBHSRJ010000004">
    <property type="protein sequence ID" value="MFC6044211.1"/>
    <property type="molecule type" value="Genomic_DNA"/>
</dbReference>